<protein>
    <submittedName>
        <fullName evidence="1">Uncharacterized protein</fullName>
    </submittedName>
</protein>
<organism evidence="1 2">
    <name type="scientific">Trema orientale</name>
    <name type="common">Charcoal tree</name>
    <name type="synonym">Celtis orientalis</name>
    <dbReference type="NCBI Taxonomy" id="63057"/>
    <lineage>
        <taxon>Eukaryota</taxon>
        <taxon>Viridiplantae</taxon>
        <taxon>Streptophyta</taxon>
        <taxon>Embryophyta</taxon>
        <taxon>Tracheophyta</taxon>
        <taxon>Spermatophyta</taxon>
        <taxon>Magnoliopsida</taxon>
        <taxon>eudicotyledons</taxon>
        <taxon>Gunneridae</taxon>
        <taxon>Pentapetalae</taxon>
        <taxon>rosids</taxon>
        <taxon>fabids</taxon>
        <taxon>Rosales</taxon>
        <taxon>Cannabaceae</taxon>
        <taxon>Trema</taxon>
    </lineage>
</organism>
<dbReference type="EMBL" id="JXTC01000790">
    <property type="protein sequence ID" value="PON37428.1"/>
    <property type="molecule type" value="Genomic_DNA"/>
</dbReference>
<proteinExistence type="predicted"/>
<keyword evidence="2" id="KW-1185">Reference proteome</keyword>
<comment type="caution">
    <text evidence="1">The sequence shown here is derived from an EMBL/GenBank/DDBJ whole genome shotgun (WGS) entry which is preliminary data.</text>
</comment>
<sequence>MGRPTLAYPGLDRAHPMNFGRPNRIVGHNIMAQLSPQIVDGMDRLIYSMRTGQPILIL</sequence>
<name>A0A2P5ALI3_TREOI</name>
<feature type="non-terminal residue" evidence="1">
    <location>
        <position position="1"/>
    </location>
</feature>
<accession>A0A2P5ALI3</accession>
<dbReference type="Proteomes" id="UP000237000">
    <property type="component" value="Unassembled WGS sequence"/>
</dbReference>
<dbReference type="InParanoid" id="A0A2P5ALI3"/>
<dbReference type="AlphaFoldDB" id="A0A2P5ALI3"/>
<reference evidence="2" key="1">
    <citation type="submission" date="2016-06" db="EMBL/GenBank/DDBJ databases">
        <title>Parallel loss of symbiosis genes in relatives of nitrogen-fixing non-legume Parasponia.</title>
        <authorList>
            <person name="Van Velzen R."/>
            <person name="Holmer R."/>
            <person name="Bu F."/>
            <person name="Rutten L."/>
            <person name="Van Zeijl A."/>
            <person name="Liu W."/>
            <person name="Santuari L."/>
            <person name="Cao Q."/>
            <person name="Sharma T."/>
            <person name="Shen D."/>
            <person name="Roswanjaya Y."/>
            <person name="Wardhani T."/>
            <person name="Kalhor M.S."/>
            <person name="Jansen J."/>
            <person name="Van den Hoogen J."/>
            <person name="Gungor B."/>
            <person name="Hartog M."/>
            <person name="Hontelez J."/>
            <person name="Verver J."/>
            <person name="Yang W.-C."/>
            <person name="Schijlen E."/>
            <person name="Repin R."/>
            <person name="Schilthuizen M."/>
            <person name="Schranz E."/>
            <person name="Heidstra R."/>
            <person name="Miyata K."/>
            <person name="Fedorova E."/>
            <person name="Kohlen W."/>
            <person name="Bisseling T."/>
            <person name="Smit S."/>
            <person name="Geurts R."/>
        </authorList>
    </citation>
    <scope>NUCLEOTIDE SEQUENCE [LARGE SCALE GENOMIC DNA]</scope>
    <source>
        <strain evidence="2">cv. RG33-2</strain>
    </source>
</reference>
<evidence type="ECO:0000313" key="1">
    <source>
        <dbReference type="EMBL" id="PON37428.1"/>
    </source>
</evidence>
<gene>
    <name evidence="1" type="ORF">TorRG33x02_347470</name>
</gene>
<evidence type="ECO:0000313" key="2">
    <source>
        <dbReference type="Proteomes" id="UP000237000"/>
    </source>
</evidence>